<dbReference type="eggNOG" id="COG1801">
    <property type="taxonomic scope" value="Bacteria"/>
</dbReference>
<protein>
    <recommendedName>
        <fullName evidence="3">DUF72 domain-containing protein</fullName>
    </recommendedName>
</protein>
<dbReference type="HOGENOM" id="CLU_046519_0_1_0"/>
<dbReference type="PANTHER" id="PTHR30348:SF13">
    <property type="entry name" value="UPF0759 PROTEIN YUNF"/>
    <property type="match status" value="1"/>
</dbReference>
<reference evidence="1 2" key="1">
    <citation type="journal article" date="2013" name="Genome Announc.">
        <title>Whole Genome Sequencing of Thermus oshimai JL-2 and Thermus thermophilus JL-18, Incomplete Denitrifiers from the United States Great Basin.</title>
        <authorList>
            <person name="Murugapiran S.K."/>
            <person name="Huntemann M."/>
            <person name="Wei C.L."/>
            <person name="Han J."/>
            <person name="Detter J.C."/>
            <person name="Han C.S."/>
            <person name="Erkkila T.H."/>
            <person name="Teshima H."/>
            <person name="Chen A."/>
            <person name="Kyrpides N."/>
            <person name="Mavrommatis K."/>
            <person name="Markowitz V."/>
            <person name="Szeto E."/>
            <person name="Ivanova N."/>
            <person name="Pagani I."/>
            <person name="Lam J."/>
            <person name="McDonald A.I."/>
            <person name="Dodsworth J.A."/>
            <person name="Pati A."/>
            <person name="Goodwin L."/>
            <person name="Peters L."/>
            <person name="Pitluck S."/>
            <person name="Woyke T."/>
            <person name="Hedlund B.P."/>
        </authorList>
    </citation>
    <scope>NUCLEOTIDE SEQUENCE</scope>
    <source>
        <strain evidence="1 2">JL-2</strain>
    </source>
</reference>
<sequence>MAPIRVGTASWTDETLLASGWYPKEVAKDPEGRLRYYAQHFDTVEVDSTFYALPRPEVVAKWAERTPEGFTFHVKAFSAFTGHGLEAERLPRDLRALLPRQEGHLSQKEIPEEVVEEAWGRFLLALEPLRQAGKLGYLHFGLPPWVEPRPRSFRYLERLAERAQGYVVAVEFRNPKWYTAWGFVKRELKRLGLVHVSVDAPPHPEAPPRVLEPTHPVAVLRCHGRNAETWKGPHRKPYERFNWRYSEEELLDLAQAAKTLAERAEVVYVIFNNNYGTQGVEAGLGLKRILDLV</sequence>
<name>K7QUT0_THEOS</name>
<dbReference type="Gene3D" id="3.20.20.410">
    <property type="entry name" value="Protein of unknown function UPF0759"/>
    <property type="match status" value="1"/>
</dbReference>
<dbReference type="Proteomes" id="UP000000211">
    <property type="component" value="Chromosome"/>
</dbReference>
<dbReference type="InterPro" id="IPR002763">
    <property type="entry name" value="DUF72"/>
</dbReference>
<evidence type="ECO:0000313" key="2">
    <source>
        <dbReference type="Proteomes" id="UP000000211"/>
    </source>
</evidence>
<dbReference type="SUPFAM" id="SSF117396">
    <property type="entry name" value="TM1631-like"/>
    <property type="match status" value="1"/>
</dbReference>
<dbReference type="KEGG" id="tos:Theos_1076"/>
<evidence type="ECO:0000313" key="1">
    <source>
        <dbReference type="EMBL" id="AFV76126.1"/>
    </source>
</evidence>
<dbReference type="RefSeq" id="WP_016329317.1">
    <property type="nucleotide sequence ID" value="NC_019386.1"/>
</dbReference>
<dbReference type="EMBL" id="CP003249">
    <property type="protein sequence ID" value="AFV76126.1"/>
    <property type="molecule type" value="Genomic_DNA"/>
</dbReference>
<gene>
    <name evidence="1" type="ORF">Theos_1076</name>
</gene>
<evidence type="ECO:0008006" key="3">
    <source>
        <dbReference type="Google" id="ProtNLM"/>
    </source>
</evidence>
<proteinExistence type="predicted"/>
<dbReference type="AlphaFoldDB" id="K7QUT0"/>
<dbReference type="Pfam" id="PF01904">
    <property type="entry name" value="DUF72"/>
    <property type="match status" value="1"/>
</dbReference>
<organism evidence="1 2">
    <name type="scientific">Thermus oshimai JL-2</name>
    <dbReference type="NCBI Taxonomy" id="751945"/>
    <lineage>
        <taxon>Bacteria</taxon>
        <taxon>Thermotogati</taxon>
        <taxon>Deinococcota</taxon>
        <taxon>Deinococci</taxon>
        <taxon>Thermales</taxon>
        <taxon>Thermaceae</taxon>
        <taxon>Thermus</taxon>
    </lineage>
</organism>
<dbReference type="PANTHER" id="PTHR30348">
    <property type="entry name" value="UNCHARACTERIZED PROTEIN YECE"/>
    <property type="match status" value="1"/>
</dbReference>
<dbReference type="OrthoDB" id="9780310at2"/>
<accession>K7QUT0</accession>
<dbReference type="PATRIC" id="fig|751945.3.peg.1071"/>
<dbReference type="InterPro" id="IPR036520">
    <property type="entry name" value="UPF0759_sf"/>
</dbReference>
<keyword evidence="2" id="KW-1185">Reference proteome</keyword>
<dbReference type="STRING" id="751945.Theos_1076"/>